<reference evidence="1 2" key="1">
    <citation type="submission" date="2018-07" db="EMBL/GenBank/DDBJ databases">
        <authorList>
            <person name="Quirk P.G."/>
            <person name="Krulwich T.A."/>
        </authorList>
    </citation>
    <scope>NUCLEOTIDE SEQUENCE [LARGE SCALE GENOMIC DNA]</scope>
    <source>
        <strain evidence="1 2">CC-BB4</strain>
    </source>
</reference>
<evidence type="ECO:0000313" key="2">
    <source>
        <dbReference type="Proteomes" id="UP000254889"/>
    </source>
</evidence>
<dbReference type="Proteomes" id="UP000254889">
    <property type="component" value="Chromosome"/>
</dbReference>
<proteinExistence type="predicted"/>
<evidence type="ECO:0000313" key="1">
    <source>
        <dbReference type="EMBL" id="AXK83280.1"/>
    </source>
</evidence>
<name>A0A346A283_9HYPH</name>
<keyword evidence="2" id="KW-1185">Reference proteome</keyword>
<accession>A0A346A283</accession>
<dbReference type="EMBL" id="CP031417">
    <property type="protein sequence ID" value="AXK83280.1"/>
    <property type="molecule type" value="Genomic_DNA"/>
</dbReference>
<dbReference type="KEGG" id="ptaw:DW352_23825"/>
<dbReference type="OrthoDB" id="9853871at2"/>
<dbReference type="AlphaFoldDB" id="A0A346A283"/>
<sequence length="108" mass="11260">MADHDTAVGVGMICNTSQQAERFVALRAQGSAPDKAMAAVNDEAKDPHACGLAAIAFMRDATLDSKPVADKLVQVVRINVVAGFNGSGWQPVSGLVQYAVMEGEGETI</sequence>
<protein>
    <submittedName>
        <fullName evidence="1">Uncharacterized protein</fullName>
    </submittedName>
</protein>
<organism evidence="1 2">
    <name type="scientific">Pseudolabrys taiwanensis</name>
    <dbReference type="NCBI Taxonomy" id="331696"/>
    <lineage>
        <taxon>Bacteria</taxon>
        <taxon>Pseudomonadati</taxon>
        <taxon>Pseudomonadota</taxon>
        <taxon>Alphaproteobacteria</taxon>
        <taxon>Hyphomicrobiales</taxon>
        <taxon>Xanthobacteraceae</taxon>
        <taxon>Pseudolabrys</taxon>
    </lineage>
</organism>
<gene>
    <name evidence="1" type="ORF">DW352_23825</name>
</gene>